<feature type="region of interest" description="Disordered" evidence="2">
    <location>
        <begin position="141"/>
        <end position="171"/>
    </location>
</feature>
<keyword evidence="1" id="KW-0808">Transferase</keyword>
<dbReference type="Proteomes" id="UP000054771">
    <property type="component" value="Unassembled WGS sequence"/>
</dbReference>
<accession>A0A0U5GHQ0</accession>
<dbReference type="GO" id="GO:0016740">
    <property type="term" value="F:transferase activity"/>
    <property type="evidence" value="ECO:0007669"/>
    <property type="project" value="UniProtKB-KW"/>
</dbReference>
<organism evidence="3 4">
    <name type="scientific">Aspergillus calidoustus</name>
    <dbReference type="NCBI Taxonomy" id="454130"/>
    <lineage>
        <taxon>Eukaryota</taxon>
        <taxon>Fungi</taxon>
        <taxon>Dikarya</taxon>
        <taxon>Ascomycota</taxon>
        <taxon>Pezizomycotina</taxon>
        <taxon>Eurotiomycetes</taxon>
        <taxon>Eurotiomycetidae</taxon>
        <taxon>Eurotiales</taxon>
        <taxon>Aspergillaceae</taxon>
        <taxon>Aspergillus</taxon>
        <taxon>Aspergillus subgen. Nidulantes</taxon>
    </lineage>
</organism>
<dbReference type="PANTHER" id="PTHR43861:SF3">
    <property type="entry name" value="PUTATIVE (AFU_ORTHOLOGUE AFUA_2G14390)-RELATED"/>
    <property type="match status" value="1"/>
</dbReference>
<dbReference type="SUPFAM" id="SSF53335">
    <property type="entry name" value="S-adenosyl-L-methionine-dependent methyltransferases"/>
    <property type="match status" value="1"/>
</dbReference>
<reference evidence="4" key="1">
    <citation type="journal article" date="2016" name="Genome Announc.">
        <title>Draft genome sequences of fungus Aspergillus calidoustus.</title>
        <authorList>
            <person name="Horn F."/>
            <person name="Linde J."/>
            <person name="Mattern D.J."/>
            <person name="Walther G."/>
            <person name="Guthke R."/>
            <person name="Scherlach K."/>
            <person name="Martin K."/>
            <person name="Brakhage A.A."/>
            <person name="Petzke L."/>
            <person name="Valiante V."/>
        </authorList>
    </citation>
    <scope>NUCLEOTIDE SEQUENCE [LARGE SCALE GENOMIC DNA]</scope>
    <source>
        <strain evidence="4">SF006504</strain>
    </source>
</reference>
<dbReference type="CDD" id="cd02440">
    <property type="entry name" value="AdoMet_MTases"/>
    <property type="match status" value="1"/>
</dbReference>
<dbReference type="Gene3D" id="3.40.50.150">
    <property type="entry name" value="Vaccinia Virus protein VP39"/>
    <property type="match status" value="1"/>
</dbReference>
<sequence>MACPYNPAHTQGTNTCTDAAVSRLPNLLAPRALYRVRSTSTTIHRYKTMSAGNERFNDEAADWDKNPSVQESSRLAFNALSPLITSLSAQKQIATGTKTGLHVLEVGCGTGLLTLRVAPLVASIVAIDPAQGMIETLKAKIETPSSSSTSTCESDNREADGPRTQKPNSNILPICHLLNDPEDPILPPEDEAPNSTVRRRKFDLIISHLVMHHVPDLRSFLSTLHGCLAPGGKVALTDFEDFGPEAIKFHPPSKLEGVERHGIQRESMEGLMGEVGFDDVRVQVRWSLRKSVEKWEGCRPGETMDFPFLLCEGLRPVA</sequence>
<evidence type="ECO:0000313" key="4">
    <source>
        <dbReference type="Proteomes" id="UP000054771"/>
    </source>
</evidence>
<feature type="compositionally biased region" description="Basic and acidic residues" evidence="2">
    <location>
        <begin position="154"/>
        <end position="163"/>
    </location>
</feature>
<dbReference type="STRING" id="454130.A0A0U5GHQ0"/>
<dbReference type="EMBL" id="CDMC01000014">
    <property type="protein sequence ID" value="CEL09391.1"/>
    <property type="molecule type" value="Genomic_DNA"/>
</dbReference>
<evidence type="ECO:0000256" key="2">
    <source>
        <dbReference type="SAM" id="MobiDB-lite"/>
    </source>
</evidence>
<dbReference type="Pfam" id="PF13489">
    <property type="entry name" value="Methyltransf_23"/>
    <property type="match status" value="1"/>
</dbReference>
<dbReference type="AlphaFoldDB" id="A0A0U5GHQ0"/>
<evidence type="ECO:0000313" key="3">
    <source>
        <dbReference type="EMBL" id="CEL09391.1"/>
    </source>
</evidence>
<keyword evidence="4" id="KW-1185">Reference proteome</keyword>
<dbReference type="OMA" id="PFLVCEG"/>
<dbReference type="OrthoDB" id="66144at2759"/>
<proteinExistence type="predicted"/>
<dbReference type="PANTHER" id="PTHR43861">
    <property type="entry name" value="TRANS-ACONITATE 2-METHYLTRANSFERASE-RELATED"/>
    <property type="match status" value="1"/>
</dbReference>
<name>A0A0U5GHQ0_ASPCI</name>
<evidence type="ECO:0000256" key="1">
    <source>
        <dbReference type="ARBA" id="ARBA00022679"/>
    </source>
</evidence>
<dbReference type="InterPro" id="IPR029063">
    <property type="entry name" value="SAM-dependent_MTases_sf"/>
</dbReference>
<gene>
    <name evidence="3" type="ORF">ASPCAL12527</name>
</gene>
<protein>
    <recommendedName>
        <fullName evidence="5">Methyltransferase type 11 domain-containing protein</fullName>
    </recommendedName>
</protein>
<evidence type="ECO:0008006" key="5">
    <source>
        <dbReference type="Google" id="ProtNLM"/>
    </source>
</evidence>